<evidence type="ECO:0000313" key="3">
    <source>
        <dbReference type="Proteomes" id="UP000003586"/>
    </source>
</evidence>
<accession>W0F2B0</accession>
<dbReference type="HOGENOM" id="CLU_2618404_0_0_10"/>
<feature type="chain" id="PRO_5004788243" evidence="1">
    <location>
        <begin position="20"/>
        <end position="78"/>
    </location>
</feature>
<reference evidence="2 3" key="1">
    <citation type="submission" date="2013-12" db="EMBL/GenBank/DDBJ databases">
        <authorList>
            <consortium name="DOE Joint Genome Institute"/>
            <person name="Eisen J."/>
            <person name="Huntemann M."/>
            <person name="Han J."/>
            <person name="Chen A."/>
            <person name="Kyrpides N."/>
            <person name="Mavromatis K."/>
            <person name="Markowitz V."/>
            <person name="Palaniappan K."/>
            <person name="Ivanova N."/>
            <person name="Schaumberg A."/>
            <person name="Pati A."/>
            <person name="Liolios K."/>
            <person name="Nordberg H.P."/>
            <person name="Cantor M.N."/>
            <person name="Hua S.X."/>
            <person name="Woyke T."/>
        </authorList>
    </citation>
    <scope>NUCLEOTIDE SEQUENCE [LARGE SCALE GENOMIC DNA]</scope>
    <source>
        <strain evidence="3">DSM 19437</strain>
    </source>
</reference>
<gene>
    <name evidence="2" type="ORF">NIASO_02410</name>
</gene>
<keyword evidence="3" id="KW-1185">Reference proteome</keyword>
<sequence>MKKFLAALCFGCLFFAVRADVYSNNPALYRKLVLENIQLKIAMKKVFRQFNRLTDHAFGKLLAQAGGNYYYKTQQSVV</sequence>
<dbReference type="RefSeq" id="WP_008583884.1">
    <property type="nucleotide sequence ID" value="NZ_CP007035.1"/>
</dbReference>
<dbReference type="STRING" id="929713.NIASO_02410"/>
<keyword evidence="1" id="KW-0732">Signal</keyword>
<name>W0F2B0_9BACT</name>
<proteinExistence type="predicted"/>
<dbReference type="Proteomes" id="UP000003586">
    <property type="component" value="Chromosome"/>
</dbReference>
<dbReference type="EMBL" id="CP007035">
    <property type="protein sequence ID" value="AHF17142.1"/>
    <property type="molecule type" value="Genomic_DNA"/>
</dbReference>
<evidence type="ECO:0000256" key="1">
    <source>
        <dbReference type="SAM" id="SignalP"/>
    </source>
</evidence>
<protein>
    <submittedName>
        <fullName evidence="2">Uncharacterized protein</fullName>
    </submittedName>
</protein>
<evidence type="ECO:0000313" key="2">
    <source>
        <dbReference type="EMBL" id="AHF17142.1"/>
    </source>
</evidence>
<feature type="signal peptide" evidence="1">
    <location>
        <begin position="1"/>
        <end position="19"/>
    </location>
</feature>
<dbReference type="KEGG" id="nso:NIASO_02410"/>
<dbReference type="AlphaFoldDB" id="W0F2B0"/>
<organism evidence="2 3">
    <name type="scientific">Niabella soli DSM 19437</name>
    <dbReference type="NCBI Taxonomy" id="929713"/>
    <lineage>
        <taxon>Bacteria</taxon>
        <taxon>Pseudomonadati</taxon>
        <taxon>Bacteroidota</taxon>
        <taxon>Chitinophagia</taxon>
        <taxon>Chitinophagales</taxon>
        <taxon>Chitinophagaceae</taxon>
        <taxon>Niabella</taxon>
    </lineage>
</organism>